<dbReference type="Pfam" id="PF14127">
    <property type="entry name" value="DUF4294"/>
    <property type="match status" value="1"/>
</dbReference>
<sequence>MNRLYIYIILLIGIHGFAQVKDVEPVYEQEEAVDTTLVEGSYNSYFELGEVVLFDKLKFTSHRKKVDYYILRRKVHKVYPYAKMAAERLMTMNAMLDSLDSKRLKKKYIKRMQDYIEDEFTEELKKMTRTEGQILIKLINRQTGESAFSLIKEYRSGWKAFWYNTTASMFNLTLKEEYDPYNNKEDFLIEDVLQRAFAAGTLEKQEDALGLSYDILAAKWKK</sequence>
<dbReference type="Proteomes" id="UP001143543">
    <property type="component" value="Unassembled WGS sequence"/>
</dbReference>
<accession>A0ABQ5ML22</accession>
<proteinExistence type="predicted"/>
<organism evidence="1 2">
    <name type="scientific">Neptunitalea lumnitzerae</name>
    <dbReference type="NCBI Taxonomy" id="2965509"/>
    <lineage>
        <taxon>Bacteria</taxon>
        <taxon>Pseudomonadati</taxon>
        <taxon>Bacteroidota</taxon>
        <taxon>Flavobacteriia</taxon>
        <taxon>Flavobacteriales</taxon>
        <taxon>Flavobacteriaceae</taxon>
        <taxon>Neptunitalea</taxon>
    </lineage>
</organism>
<evidence type="ECO:0000313" key="2">
    <source>
        <dbReference type="Proteomes" id="UP001143543"/>
    </source>
</evidence>
<reference evidence="1" key="1">
    <citation type="submission" date="2022-07" db="EMBL/GenBank/DDBJ databases">
        <title>Taxonomy of Novel Oxalotrophic and Methylotrophic Bacteria.</title>
        <authorList>
            <person name="Sahin N."/>
            <person name="Tani A."/>
        </authorList>
    </citation>
    <scope>NUCLEOTIDE SEQUENCE</scope>
    <source>
        <strain evidence="1">Y10</strain>
    </source>
</reference>
<keyword evidence="2" id="KW-1185">Reference proteome</keyword>
<protein>
    <recommendedName>
        <fullName evidence="3">DUF4294 domain-containing protein</fullName>
    </recommendedName>
</protein>
<evidence type="ECO:0000313" key="1">
    <source>
        <dbReference type="EMBL" id="GLB50073.1"/>
    </source>
</evidence>
<dbReference type="EMBL" id="BRVO01000003">
    <property type="protein sequence ID" value="GLB50073.1"/>
    <property type="molecule type" value="Genomic_DNA"/>
</dbReference>
<comment type="caution">
    <text evidence="1">The sequence shown here is derived from an EMBL/GenBank/DDBJ whole genome shotgun (WGS) entry which is preliminary data.</text>
</comment>
<name>A0ABQ5ML22_9FLAO</name>
<evidence type="ECO:0008006" key="3">
    <source>
        <dbReference type="Google" id="ProtNLM"/>
    </source>
</evidence>
<dbReference type="RefSeq" id="WP_281765709.1">
    <property type="nucleotide sequence ID" value="NZ_BRVO01000003.1"/>
</dbReference>
<dbReference type="InterPro" id="IPR025636">
    <property type="entry name" value="DUF4294"/>
</dbReference>
<gene>
    <name evidence="1" type="ORF">Y10_24410</name>
</gene>